<evidence type="ECO:0000313" key="1">
    <source>
        <dbReference type="EMBL" id="SFH41677.1"/>
    </source>
</evidence>
<gene>
    <name evidence="1" type="ORF">SAMN04489864_111119</name>
</gene>
<dbReference type="STRING" id="414048.SAMN04489864_111119"/>
<dbReference type="EMBL" id="FOPP01000011">
    <property type="protein sequence ID" value="SFH41677.1"/>
    <property type="molecule type" value="Genomic_DNA"/>
</dbReference>
<proteinExistence type="predicted"/>
<protein>
    <recommendedName>
        <fullName evidence="3">CarboxypepD_reg-like domain-containing protein</fullName>
    </recommendedName>
</protein>
<reference evidence="1 2" key="1">
    <citation type="submission" date="2016-10" db="EMBL/GenBank/DDBJ databases">
        <authorList>
            <person name="de Groot N.N."/>
        </authorList>
    </citation>
    <scope>NUCLEOTIDE SEQUENCE [LARGE SCALE GENOMIC DNA]</scope>
    <source>
        <strain evidence="1 2">DSM 18684</strain>
    </source>
</reference>
<dbReference type="AlphaFoldDB" id="A0A1I2ZUZ1"/>
<dbReference type="Proteomes" id="UP000199666">
    <property type="component" value="Unassembled WGS sequence"/>
</dbReference>
<dbReference type="SUPFAM" id="SSF49464">
    <property type="entry name" value="Carboxypeptidase regulatory domain-like"/>
    <property type="match status" value="1"/>
</dbReference>
<name>A0A1I2ZUZ1_9SPHI</name>
<accession>A0A1I2ZUZ1</accession>
<dbReference type="InterPro" id="IPR008969">
    <property type="entry name" value="CarboxyPept-like_regulatory"/>
</dbReference>
<evidence type="ECO:0008006" key="3">
    <source>
        <dbReference type="Google" id="ProtNLM"/>
    </source>
</evidence>
<organism evidence="1 2">
    <name type="scientific">Pedobacter insulae</name>
    <dbReference type="NCBI Taxonomy" id="414048"/>
    <lineage>
        <taxon>Bacteria</taxon>
        <taxon>Pseudomonadati</taxon>
        <taxon>Bacteroidota</taxon>
        <taxon>Sphingobacteriia</taxon>
        <taxon>Sphingobacteriales</taxon>
        <taxon>Sphingobacteriaceae</taxon>
        <taxon>Pedobacter</taxon>
    </lineage>
</organism>
<evidence type="ECO:0000313" key="2">
    <source>
        <dbReference type="Proteomes" id="UP000199666"/>
    </source>
</evidence>
<sequence>METIYCERTLNLSMSRKILALFLFLVPILSQAQGVLTGNIFDNINRSTSIEGATVKNLTSKALTLTDKNGHFAISAKVGDLVSFGMTGYQTDTVYLTKLFPKNIYLRVSVNALNTVNVTSTKISPFLDLKDPNAMPTRQVDYSKERGGLRLTLGYDKFKKQQAKIKELEEYEHFNEEINDNFTEEFVKDLLKIDSADLKSFMRLFRPTVAQVRAERPFNYAYYTATAYRAWLKIPVNQRNRPSLLKPINN</sequence>
<keyword evidence="2" id="KW-1185">Reference proteome</keyword>